<dbReference type="EMBL" id="VIEB01001081">
    <property type="protein sequence ID" value="TQD75674.1"/>
    <property type="molecule type" value="Genomic_DNA"/>
</dbReference>
<reference evidence="2 3" key="1">
    <citation type="journal article" date="2019" name="G3 (Bethesda)">
        <title>Sequencing of a Wild Apple (Malus baccata) Genome Unravels the Differences Between Cultivated and Wild Apple Species Regarding Disease Resistance and Cold Tolerance.</title>
        <authorList>
            <person name="Chen X."/>
        </authorList>
    </citation>
    <scope>NUCLEOTIDE SEQUENCE [LARGE SCALE GENOMIC DNA]</scope>
    <source>
        <strain evidence="3">cv. Shandingzi</strain>
        <tissue evidence="2">Leaves</tissue>
    </source>
</reference>
<protein>
    <submittedName>
        <fullName evidence="2">Uncharacterized protein</fullName>
    </submittedName>
</protein>
<organism evidence="2 3">
    <name type="scientific">Malus baccata</name>
    <name type="common">Siberian crab apple</name>
    <name type="synonym">Pyrus baccata</name>
    <dbReference type="NCBI Taxonomy" id="106549"/>
    <lineage>
        <taxon>Eukaryota</taxon>
        <taxon>Viridiplantae</taxon>
        <taxon>Streptophyta</taxon>
        <taxon>Embryophyta</taxon>
        <taxon>Tracheophyta</taxon>
        <taxon>Spermatophyta</taxon>
        <taxon>Magnoliopsida</taxon>
        <taxon>eudicotyledons</taxon>
        <taxon>Gunneridae</taxon>
        <taxon>Pentapetalae</taxon>
        <taxon>rosids</taxon>
        <taxon>fabids</taxon>
        <taxon>Rosales</taxon>
        <taxon>Rosaceae</taxon>
        <taxon>Amygdaloideae</taxon>
        <taxon>Maleae</taxon>
        <taxon>Malus</taxon>
    </lineage>
</organism>
<proteinExistence type="predicted"/>
<gene>
    <name evidence="2" type="ORF">C1H46_038788</name>
</gene>
<comment type="caution">
    <text evidence="2">The sequence shown here is derived from an EMBL/GenBank/DDBJ whole genome shotgun (WGS) entry which is preliminary data.</text>
</comment>
<evidence type="ECO:0000256" key="1">
    <source>
        <dbReference type="SAM" id="MobiDB-lite"/>
    </source>
</evidence>
<keyword evidence="3" id="KW-1185">Reference proteome</keyword>
<name>A0A540KN77_MALBA</name>
<sequence>MEKTKKGNIKEWKAASMKKRRKAENKDEMKGGLTGESESCFRRERNQQVALQYEKGTDRSSKLPSLSVKSFQTYILLLV</sequence>
<feature type="region of interest" description="Disordered" evidence="1">
    <location>
        <begin position="1"/>
        <end position="41"/>
    </location>
</feature>
<accession>A0A540KN77</accession>
<dbReference type="AlphaFoldDB" id="A0A540KN77"/>
<dbReference type="Proteomes" id="UP000315295">
    <property type="component" value="Unassembled WGS sequence"/>
</dbReference>
<evidence type="ECO:0000313" key="2">
    <source>
        <dbReference type="EMBL" id="TQD75674.1"/>
    </source>
</evidence>
<feature type="compositionally biased region" description="Basic and acidic residues" evidence="1">
    <location>
        <begin position="1"/>
        <end position="13"/>
    </location>
</feature>
<evidence type="ECO:0000313" key="3">
    <source>
        <dbReference type="Proteomes" id="UP000315295"/>
    </source>
</evidence>